<gene>
    <name evidence="6" type="ORF">GCM10009776_34350</name>
</gene>
<evidence type="ECO:0000313" key="7">
    <source>
        <dbReference type="Proteomes" id="UP001499933"/>
    </source>
</evidence>
<protein>
    <recommendedName>
        <fullName evidence="8">Glycoside hydrolase</fullName>
    </recommendedName>
</protein>
<keyword evidence="3 4" id="KW-0326">Glycosidase</keyword>
<proteinExistence type="inferred from homology"/>
<keyword evidence="7" id="KW-1185">Reference proteome</keyword>
<evidence type="ECO:0000256" key="1">
    <source>
        <dbReference type="ARBA" id="ARBA00009865"/>
    </source>
</evidence>
<dbReference type="Pfam" id="PF04616">
    <property type="entry name" value="Glyco_hydro_43"/>
    <property type="match status" value="1"/>
</dbReference>
<dbReference type="InterPro" id="IPR006710">
    <property type="entry name" value="Glyco_hydro_43"/>
</dbReference>
<dbReference type="CDD" id="cd08981">
    <property type="entry name" value="GH43_Bt1873-like"/>
    <property type="match status" value="1"/>
</dbReference>
<keyword evidence="5" id="KW-0472">Membrane</keyword>
<evidence type="ECO:0008006" key="8">
    <source>
        <dbReference type="Google" id="ProtNLM"/>
    </source>
</evidence>
<evidence type="ECO:0000256" key="3">
    <source>
        <dbReference type="ARBA" id="ARBA00023295"/>
    </source>
</evidence>
<dbReference type="Gene3D" id="2.115.10.20">
    <property type="entry name" value="Glycosyl hydrolase domain, family 43"/>
    <property type="match status" value="1"/>
</dbReference>
<name>A0ABP5CX64_9MICO</name>
<dbReference type="Proteomes" id="UP001499933">
    <property type="component" value="Unassembled WGS sequence"/>
</dbReference>
<evidence type="ECO:0000256" key="4">
    <source>
        <dbReference type="RuleBase" id="RU361187"/>
    </source>
</evidence>
<accession>A0ABP5CX64</accession>
<reference evidence="7" key="1">
    <citation type="journal article" date="2019" name="Int. J. Syst. Evol. Microbiol.">
        <title>The Global Catalogue of Microorganisms (GCM) 10K type strain sequencing project: providing services to taxonomists for standard genome sequencing and annotation.</title>
        <authorList>
            <consortium name="The Broad Institute Genomics Platform"/>
            <consortium name="The Broad Institute Genome Sequencing Center for Infectious Disease"/>
            <person name="Wu L."/>
            <person name="Ma J."/>
        </authorList>
    </citation>
    <scope>NUCLEOTIDE SEQUENCE [LARGE SCALE GENOMIC DNA]</scope>
    <source>
        <strain evidence="7">JCM 14901</strain>
    </source>
</reference>
<keyword evidence="2 4" id="KW-0378">Hydrolase</keyword>
<dbReference type="EMBL" id="BAAAOG010000010">
    <property type="protein sequence ID" value="GAA1968406.1"/>
    <property type="molecule type" value="Genomic_DNA"/>
</dbReference>
<dbReference type="InterPro" id="IPR051795">
    <property type="entry name" value="Glycosyl_Hydrlase_43"/>
</dbReference>
<dbReference type="InterPro" id="IPR023296">
    <property type="entry name" value="Glyco_hydro_beta-prop_sf"/>
</dbReference>
<dbReference type="RefSeq" id="WP_344096998.1">
    <property type="nucleotide sequence ID" value="NZ_BAAAOG010000010.1"/>
</dbReference>
<dbReference type="PANTHER" id="PTHR42812:SF14">
    <property type="entry name" value="SECRETED PROTEIN"/>
    <property type="match status" value="1"/>
</dbReference>
<evidence type="ECO:0000256" key="5">
    <source>
        <dbReference type="SAM" id="Phobius"/>
    </source>
</evidence>
<keyword evidence="5" id="KW-1133">Transmembrane helix</keyword>
<keyword evidence="5" id="KW-0812">Transmembrane</keyword>
<dbReference type="PANTHER" id="PTHR42812">
    <property type="entry name" value="BETA-XYLOSIDASE"/>
    <property type="match status" value="1"/>
</dbReference>
<comment type="caution">
    <text evidence="6">The sequence shown here is derived from an EMBL/GenBank/DDBJ whole genome shotgun (WGS) entry which is preliminary data.</text>
</comment>
<evidence type="ECO:0000313" key="6">
    <source>
        <dbReference type="EMBL" id="GAA1968406.1"/>
    </source>
</evidence>
<evidence type="ECO:0000256" key="2">
    <source>
        <dbReference type="ARBA" id="ARBA00022801"/>
    </source>
</evidence>
<comment type="similarity">
    <text evidence="1 4">Belongs to the glycosyl hydrolase 43 family.</text>
</comment>
<sequence>MDPSETQPIADIRVRDPFLLTVSSERAYYLFGSGHVEFMDSLASGFDCYRSTDLESWQGPFPAFRSPAGFWADRNFWAPEVHAHAGRYFMFATFDANGVARGTQVLVADRPAGPYLPWSDGPLTPVEWDCSGGTLHLDDAGDPWIVFCHDRTQFGDSEIVAQRLSADLTHPVGQRILLFQASDATWATRDGAGPFLHRLRSGQLVMLWSSPTINGSAMGISRSETGRITGRWIHDSVPLLTRHGGHGMIAKTLDGGLLLTWHQPDIPPYERAVMRPVVETRKSLQVHGRTRISASSSSDDPDLLRGRLAQIQIERARVLGGSFVDPNHEDASEGRSDALHDLATEEARIHKALDLPPGPWDPGKWPEWGSWLLLTVLVAGILLLVLAAG</sequence>
<feature type="transmembrane region" description="Helical" evidence="5">
    <location>
        <begin position="368"/>
        <end position="388"/>
    </location>
</feature>
<organism evidence="6 7">
    <name type="scientific">Microbacterium deminutum</name>
    <dbReference type="NCBI Taxonomy" id="344164"/>
    <lineage>
        <taxon>Bacteria</taxon>
        <taxon>Bacillati</taxon>
        <taxon>Actinomycetota</taxon>
        <taxon>Actinomycetes</taxon>
        <taxon>Micrococcales</taxon>
        <taxon>Microbacteriaceae</taxon>
        <taxon>Microbacterium</taxon>
    </lineage>
</organism>
<dbReference type="SUPFAM" id="SSF75005">
    <property type="entry name" value="Arabinanase/levansucrase/invertase"/>
    <property type="match status" value="1"/>
</dbReference>